<dbReference type="InterPro" id="IPR036237">
    <property type="entry name" value="Xyl_isomerase-like_sf"/>
</dbReference>
<evidence type="ECO:0000313" key="4">
    <source>
        <dbReference type="Proteomes" id="UP001429745"/>
    </source>
</evidence>
<dbReference type="InterPro" id="IPR013022">
    <property type="entry name" value="Xyl_isomerase-like_TIM-brl"/>
</dbReference>
<dbReference type="RefSeq" id="WP_168911949.1">
    <property type="nucleotide sequence ID" value="NZ_JABACI010000001.1"/>
</dbReference>
<dbReference type="PANTHER" id="PTHR12110">
    <property type="entry name" value="HYDROXYPYRUVATE ISOMERASE"/>
    <property type="match status" value="1"/>
</dbReference>
<sequence>MNLDLDLDLDVAFHVSIALADASPVALAPLLGELRGAGYRRAVLPPMNPQEADAAGLRRVFDEADIVPIAMTGQQPGADVSSEDSTERRAGADALRAAVEFAAAIGADQLNGVPYGLFGPPGGPTPFAAVERAAREVGVVADEAAARGITMTFEVLNRYETSALNTAAQALDFVVLSGSENLRIHLDTFHMAVEEADMSAAIRAALPKLGYLELGQSGRGHLGSGAVDIPAVVQTAIDDGYTGRWGVEAFSRGLVGQPAADILAIWRDPFDDGLELASEAIRVIRRGWAESTAGRRAQRLARSGAA</sequence>
<dbReference type="InterPro" id="IPR050312">
    <property type="entry name" value="IolE/XylAMocC-like"/>
</dbReference>
<dbReference type="SUPFAM" id="SSF51658">
    <property type="entry name" value="Xylose isomerase-like"/>
    <property type="match status" value="1"/>
</dbReference>
<evidence type="ECO:0000256" key="1">
    <source>
        <dbReference type="ARBA" id="ARBA00023277"/>
    </source>
</evidence>
<keyword evidence="4" id="KW-1185">Reference proteome</keyword>
<organism evidence="3 4">
    <name type="scientific">Microbacterium salsuginis</name>
    <dbReference type="NCBI Taxonomy" id="2722803"/>
    <lineage>
        <taxon>Bacteria</taxon>
        <taxon>Bacillati</taxon>
        <taxon>Actinomycetota</taxon>
        <taxon>Actinomycetes</taxon>
        <taxon>Micrococcales</taxon>
        <taxon>Microbacteriaceae</taxon>
        <taxon>Microbacterium</taxon>
    </lineage>
</organism>
<reference evidence="3 4" key="1">
    <citation type="submission" date="2020-04" db="EMBL/GenBank/DDBJ databases">
        <title>CFH 90308 Microbacterium sp.</title>
        <authorList>
            <person name="Nie G."/>
            <person name="Ming H."/>
            <person name="Xia T."/>
        </authorList>
    </citation>
    <scope>NUCLEOTIDE SEQUENCE [LARGE SCALE GENOMIC DNA]</scope>
    <source>
        <strain evidence="3 4">CFH 90308</strain>
    </source>
</reference>
<dbReference type="Pfam" id="PF01261">
    <property type="entry name" value="AP_endonuc_2"/>
    <property type="match status" value="1"/>
</dbReference>
<evidence type="ECO:0000259" key="2">
    <source>
        <dbReference type="Pfam" id="PF01261"/>
    </source>
</evidence>
<dbReference type="GO" id="GO:0016853">
    <property type="term" value="F:isomerase activity"/>
    <property type="evidence" value="ECO:0007669"/>
    <property type="project" value="UniProtKB-KW"/>
</dbReference>
<keyword evidence="3" id="KW-0413">Isomerase</keyword>
<dbReference type="Gene3D" id="3.20.20.150">
    <property type="entry name" value="Divalent-metal-dependent TIM barrel enzymes"/>
    <property type="match status" value="1"/>
</dbReference>
<dbReference type="PANTHER" id="PTHR12110:SF41">
    <property type="entry name" value="INOSOSE DEHYDRATASE"/>
    <property type="match status" value="1"/>
</dbReference>
<gene>
    <name evidence="3" type="ORF">HF576_06830</name>
</gene>
<comment type="caution">
    <text evidence="3">The sequence shown here is derived from an EMBL/GenBank/DDBJ whole genome shotgun (WGS) entry which is preliminary data.</text>
</comment>
<dbReference type="Proteomes" id="UP001429745">
    <property type="component" value="Unassembled WGS sequence"/>
</dbReference>
<protein>
    <submittedName>
        <fullName evidence="3">Sugar phosphate isomerase/epimerase</fullName>
    </submittedName>
</protein>
<feature type="domain" description="Xylose isomerase-like TIM barrel" evidence="2">
    <location>
        <begin position="48"/>
        <end position="261"/>
    </location>
</feature>
<evidence type="ECO:0000313" key="3">
    <source>
        <dbReference type="EMBL" id="NLP83553.1"/>
    </source>
</evidence>
<keyword evidence="1" id="KW-0119">Carbohydrate metabolism</keyword>
<accession>A0ABX1KB62</accession>
<dbReference type="EMBL" id="JABACI010000001">
    <property type="protein sequence ID" value="NLP83553.1"/>
    <property type="molecule type" value="Genomic_DNA"/>
</dbReference>
<name>A0ABX1KB62_9MICO</name>
<proteinExistence type="predicted"/>